<reference evidence="2 3" key="1">
    <citation type="submission" date="2015-08" db="EMBL/GenBank/DDBJ databases">
        <title>Next Generation Sequencing and Analysis of the Genome of Puccinia sorghi L Schw, the Causal Agent of Maize Common Rust.</title>
        <authorList>
            <person name="Rochi L."/>
            <person name="Burguener G."/>
            <person name="Darino M."/>
            <person name="Turjanski A."/>
            <person name="Kreff E."/>
            <person name="Dieguez M.J."/>
            <person name="Sacco F."/>
        </authorList>
    </citation>
    <scope>NUCLEOTIDE SEQUENCE [LARGE SCALE GENOMIC DNA]</scope>
    <source>
        <strain evidence="2 3">RO10H11247</strain>
    </source>
</reference>
<evidence type="ECO:0000256" key="1">
    <source>
        <dbReference type="SAM" id="MobiDB-lite"/>
    </source>
</evidence>
<sequence length="331" mass="37191">MTSWLLTVLFRSGGRANLTGSRLKNVTTNQAIWGIGKVAGSLTGRGDKGGHDQSNLMAQSMAQFILKNRSVTRTTHVRAAGRPACIKERSSPLRGCSADGSTIITSRDKVCSPIANQIIKCDELSRTGSSREIHGSRFQRTLTYFIPVVQYEVTPTDEVQGQAGVNIHETHPKHHVVPRRTNIGMSFFRGWGAQDQPIRTKAEIRKPSVQRSDLKRKKIEPPGQSNFGPFTLARTDFLSLFGYKIGPLTISREPLMEIGLNPISMSATERKPKPSIEQKRQRNRPRPSPLSFSLNLQPWLSSVTFHSYFPLFIYDLCVIQMCLRRKSRRNF</sequence>
<evidence type="ECO:0000313" key="2">
    <source>
        <dbReference type="EMBL" id="KNZ53589.1"/>
    </source>
</evidence>
<gene>
    <name evidence="2" type="ORF">VP01_3195g2</name>
</gene>
<dbReference type="AlphaFoldDB" id="A0A0L6UYL6"/>
<accession>A0A0L6UYL6</accession>
<feature type="compositionally biased region" description="Basic and acidic residues" evidence="1">
    <location>
        <begin position="268"/>
        <end position="280"/>
    </location>
</feature>
<evidence type="ECO:0000313" key="3">
    <source>
        <dbReference type="Proteomes" id="UP000037035"/>
    </source>
</evidence>
<dbReference type="VEuPathDB" id="FungiDB:VP01_3195g2"/>
<feature type="region of interest" description="Disordered" evidence="1">
    <location>
        <begin position="262"/>
        <end position="290"/>
    </location>
</feature>
<dbReference type="Proteomes" id="UP000037035">
    <property type="component" value="Unassembled WGS sequence"/>
</dbReference>
<proteinExistence type="predicted"/>
<comment type="caution">
    <text evidence="2">The sequence shown here is derived from an EMBL/GenBank/DDBJ whole genome shotgun (WGS) entry which is preliminary data.</text>
</comment>
<protein>
    <submittedName>
        <fullName evidence="2">Putative signal peptide protein</fullName>
    </submittedName>
</protein>
<dbReference type="EMBL" id="LAVV01008163">
    <property type="protein sequence ID" value="KNZ53589.1"/>
    <property type="molecule type" value="Genomic_DNA"/>
</dbReference>
<keyword evidence="3" id="KW-1185">Reference proteome</keyword>
<organism evidence="2 3">
    <name type="scientific">Puccinia sorghi</name>
    <dbReference type="NCBI Taxonomy" id="27349"/>
    <lineage>
        <taxon>Eukaryota</taxon>
        <taxon>Fungi</taxon>
        <taxon>Dikarya</taxon>
        <taxon>Basidiomycota</taxon>
        <taxon>Pucciniomycotina</taxon>
        <taxon>Pucciniomycetes</taxon>
        <taxon>Pucciniales</taxon>
        <taxon>Pucciniaceae</taxon>
        <taxon>Puccinia</taxon>
    </lineage>
</organism>
<name>A0A0L6UYL6_9BASI</name>